<dbReference type="SUPFAM" id="SSF55008">
    <property type="entry name" value="HMA, heavy metal-associated domain"/>
    <property type="match status" value="1"/>
</dbReference>
<dbReference type="EMBL" id="JBHSBH010000012">
    <property type="protein sequence ID" value="MFC3998168.1"/>
    <property type="molecule type" value="Genomic_DNA"/>
</dbReference>
<keyword evidence="4" id="KW-1185">Reference proteome</keyword>
<feature type="domain" description="HMA" evidence="2">
    <location>
        <begin position="5"/>
        <end position="70"/>
    </location>
</feature>
<evidence type="ECO:0000313" key="3">
    <source>
        <dbReference type="EMBL" id="MFC3998168.1"/>
    </source>
</evidence>
<dbReference type="PROSITE" id="PS50846">
    <property type="entry name" value="HMA_2"/>
    <property type="match status" value="1"/>
</dbReference>
<dbReference type="PROSITE" id="PS01047">
    <property type="entry name" value="HMA_1"/>
    <property type="match status" value="1"/>
</dbReference>
<dbReference type="Proteomes" id="UP001595847">
    <property type="component" value="Unassembled WGS sequence"/>
</dbReference>
<evidence type="ECO:0000256" key="1">
    <source>
        <dbReference type="ARBA" id="ARBA00022723"/>
    </source>
</evidence>
<dbReference type="Pfam" id="PF00403">
    <property type="entry name" value="HMA"/>
    <property type="match status" value="1"/>
</dbReference>
<organism evidence="3 4">
    <name type="scientific">Nocardiopsis sediminis</name>
    <dbReference type="NCBI Taxonomy" id="1778267"/>
    <lineage>
        <taxon>Bacteria</taxon>
        <taxon>Bacillati</taxon>
        <taxon>Actinomycetota</taxon>
        <taxon>Actinomycetes</taxon>
        <taxon>Streptosporangiales</taxon>
        <taxon>Nocardiopsidaceae</taxon>
        <taxon>Nocardiopsis</taxon>
    </lineage>
</organism>
<keyword evidence="1" id="KW-0479">Metal-binding</keyword>
<evidence type="ECO:0000313" key="4">
    <source>
        <dbReference type="Proteomes" id="UP001595847"/>
    </source>
</evidence>
<sequence length="71" mass="7000">MSVGTSTVYEVEGMTCGHCAQSVSREVGAVPGVSGVDVDVATGRVTVTGDGPVDAALVRAAVDEAGYTVKG</sequence>
<name>A0ABV8FSC4_9ACTN</name>
<protein>
    <submittedName>
        <fullName evidence="3">Heavy-metal-associated domain-containing protein</fullName>
    </submittedName>
</protein>
<dbReference type="InterPro" id="IPR017969">
    <property type="entry name" value="Heavy-metal-associated_CS"/>
</dbReference>
<dbReference type="InterPro" id="IPR036163">
    <property type="entry name" value="HMA_dom_sf"/>
</dbReference>
<dbReference type="InterPro" id="IPR000428">
    <property type="entry name" value="Cu-bd"/>
</dbReference>
<dbReference type="Gene3D" id="3.30.70.100">
    <property type="match status" value="1"/>
</dbReference>
<dbReference type="CDD" id="cd00371">
    <property type="entry name" value="HMA"/>
    <property type="match status" value="1"/>
</dbReference>
<reference evidence="4" key="1">
    <citation type="journal article" date="2019" name="Int. J. Syst. Evol. Microbiol.">
        <title>The Global Catalogue of Microorganisms (GCM) 10K type strain sequencing project: providing services to taxonomists for standard genome sequencing and annotation.</title>
        <authorList>
            <consortium name="The Broad Institute Genomics Platform"/>
            <consortium name="The Broad Institute Genome Sequencing Center for Infectious Disease"/>
            <person name="Wu L."/>
            <person name="Ma J."/>
        </authorList>
    </citation>
    <scope>NUCLEOTIDE SEQUENCE [LARGE SCALE GENOMIC DNA]</scope>
    <source>
        <strain evidence="4">TBRC 1826</strain>
    </source>
</reference>
<dbReference type="PRINTS" id="PR00944">
    <property type="entry name" value="CUEXPORT"/>
</dbReference>
<comment type="caution">
    <text evidence="3">The sequence shown here is derived from an EMBL/GenBank/DDBJ whole genome shotgun (WGS) entry which is preliminary data.</text>
</comment>
<gene>
    <name evidence="3" type="ORF">ACFOVU_19745</name>
</gene>
<dbReference type="InterPro" id="IPR006121">
    <property type="entry name" value="HMA_dom"/>
</dbReference>
<dbReference type="RefSeq" id="WP_378535756.1">
    <property type="nucleotide sequence ID" value="NZ_JBHSBH010000012.1"/>
</dbReference>
<proteinExistence type="predicted"/>
<accession>A0ABV8FSC4</accession>
<evidence type="ECO:0000259" key="2">
    <source>
        <dbReference type="PROSITE" id="PS50846"/>
    </source>
</evidence>